<comment type="subcellular location">
    <subcellularLocation>
        <location evidence="1">Periplasm</location>
    </subcellularLocation>
</comment>
<evidence type="ECO:0000259" key="4">
    <source>
        <dbReference type="Pfam" id="PF13407"/>
    </source>
</evidence>
<evidence type="ECO:0000256" key="3">
    <source>
        <dbReference type="SAM" id="SignalP"/>
    </source>
</evidence>
<dbReference type="PANTHER" id="PTHR30036:SF7">
    <property type="entry name" value="ABC TRANSPORTER PERIPLASMIC-BINDING PROTEIN YPHF"/>
    <property type="match status" value="1"/>
</dbReference>
<organism evidence="5 6">
    <name type="scientific">Lichenibacterium ramalinae</name>
    <dbReference type="NCBI Taxonomy" id="2316527"/>
    <lineage>
        <taxon>Bacteria</taxon>
        <taxon>Pseudomonadati</taxon>
        <taxon>Pseudomonadota</taxon>
        <taxon>Alphaproteobacteria</taxon>
        <taxon>Hyphomicrobiales</taxon>
        <taxon>Lichenihabitantaceae</taxon>
        <taxon>Lichenibacterium</taxon>
    </lineage>
</organism>
<name>A0A4Q2R6S1_9HYPH</name>
<dbReference type="SUPFAM" id="SSF53822">
    <property type="entry name" value="Periplasmic binding protein-like I"/>
    <property type="match status" value="1"/>
</dbReference>
<proteinExistence type="inferred from homology"/>
<reference evidence="5 6" key="2">
    <citation type="submission" date="2019-02" db="EMBL/GenBank/DDBJ databases">
        <title>'Lichenibacterium ramalinii' gen. nov. sp. nov., 'Lichenibacterium minor' gen. nov. sp. nov.</title>
        <authorList>
            <person name="Pankratov T."/>
        </authorList>
    </citation>
    <scope>NUCLEOTIDE SEQUENCE [LARGE SCALE GENOMIC DNA]</scope>
    <source>
        <strain evidence="5 6">RmlP001</strain>
    </source>
</reference>
<feature type="domain" description="Periplasmic binding protein" evidence="4">
    <location>
        <begin position="42"/>
        <end position="294"/>
    </location>
</feature>
<feature type="chain" id="PRO_5020599081" description="Periplasmic binding protein domain-containing protein" evidence="3">
    <location>
        <begin position="28"/>
        <end position="330"/>
    </location>
</feature>
<dbReference type="InterPro" id="IPR050555">
    <property type="entry name" value="Bact_Solute-Bind_Prot2"/>
</dbReference>
<dbReference type="GO" id="GO:0030246">
    <property type="term" value="F:carbohydrate binding"/>
    <property type="evidence" value="ECO:0007669"/>
    <property type="project" value="TreeGrafter"/>
</dbReference>
<gene>
    <name evidence="5" type="ORF">D3272_21750</name>
</gene>
<keyword evidence="3" id="KW-0732">Signal</keyword>
<evidence type="ECO:0000313" key="5">
    <source>
        <dbReference type="EMBL" id="RYB02306.1"/>
    </source>
</evidence>
<dbReference type="Pfam" id="PF13407">
    <property type="entry name" value="Peripla_BP_4"/>
    <property type="match status" value="1"/>
</dbReference>
<keyword evidence="6" id="KW-1185">Reference proteome</keyword>
<dbReference type="EMBL" id="QYBC01000021">
    <property type="protein sequence ID" value="RYB02306.1"/>
    <property type="molecule type" value="Genomic_DNA"/>
</dbReference>
<dbReference type="Proteomes" id="UP000289411">
    <property type="component" value="Unassembled WGS sequence"/>
</dbReference>
<comment type="similarity">
    <text evidence="2">Belongs to the bacterial solute-binding protein 2 family.</text>
</comment>
<accession>A0A4Q2R6S1</accession>
<sequence>MTRGRRAFRSLFTCLASAAAIAGAVHAAEAQDRPLKIIAVLGPLGDPFFSAMEKGAKDAAKASNVEFEYTAPNGFDNLAQDLARLIDVGAARRPDAMVIGNFIPDAENEGIRAAVAAGIKVVIVNTGSGNWSELGAVSYVGEDATATGRKAAELHLANGAKSGLCVNHVPGNPGTESRCSGFKAGMEAGGGRAKVLSLPYSSQGNPQQIVQAIAGELMSDRSVDALYTLGSGIAANALQAVEDNDAAARVKVGTSDFSRQTLEALRDGKLAFDLDQQPYLQAYYGVQIAAQYLKYGMHPIGVVTTGPLTITKDNVGEALKPGVSPYRGAM</sequence>
<dbReference type="RefSeq" id="WP_165361465.1">
    <property type="nucleotide sequence ID" value="NZ_QYBC01000021.1"/>
</dbReference>
<evidence type="ECO:0000256" key="1">
    <source>
        <dbReference type="ARBA" id="ARBA00004418"/>
    </source>
</evidence>
<dbReference type="PANTHER" id="PTHR30036">
    <property type="entry name" value="D-XYLOSE-BINDING PERIPLASMIC PROTEIN"/>
    <property type="match status" value="1"/>
</dbReference>
<evidence type="ECO:0000313" key="6">
    <source>
        <dbReference type="Proteomes" id="UP000289411"/>
    </source>
</evidence>
<dbReference type="GO" id="GO:0030288">
    <property type="term" value="C:outer membrane-bounded periplasmic space"/>
    <property type="evidence" value="ECO:0007669"/>
    <property type="project" value="TreeGrafter"/>
</dbReference>
<dbReference type="Gene3D" id="3.40.50.2300">
    <property type="match status" value="2"/>
</dbReference>
<reference evidence="5 6" key="1">
    <citation type="submission" date="2018-09" db="EMBL/GenBank/DDBJ databases">
        <authorList>
            <person name="Grouzdev D.S."/>
            <person name="Krutkina M.S."/>
        </authorList>
    </citation>
    <scope>NUCLEOTIDE SEQUENCE [LARGE SCALE GENOMIC DNA]</scope>
    <source>
        <strain evidence="5 6">RmlP001</strain>
    </source>
</reference>
<comment type="caution">
    <text evidence="5">The sequence shown here is derived from an EMBL/GenBank/DDBJ whole genome shotgun (WGS) entry which is preliminary data.</text>
</comment>
<feature type="signal peptide" evidence="3">
    <location>
        <begin position="1"/>
        <end position="27"/>
    </location>
</feature>
<dbReference type="AlphaFoldDB" id="A0A4Q2R6S1"/>
<dbReference type="InterPro" id="IPR028082">
    <property type="entry name" value="Peripla_BP_I"/>
</dbReference>
<dbReference type="InterPro" id="IPR025997">
    <property type="entry name" value="SBP_2_dom"/>
</dbReference>
<protein>
    <recommendedName>
        <fullName evidence="4">Periplasmic binding protein domain-containing protein</fullName>
    </recommendedName>
</protein>
<evidence type="ECO:0000256" key="2">
    <source>
        <dbReference type="ARBA" id="ARBA00007639"/>
    </source>
</evidence>